<proteinExistence type="predicted"/>
<dbReference type="PANTHER" id="PTHR43652">
    <property type="entry name" value="BASIC AMINO ACID ANTIPORTER YFCC-RELATED"/>
    <property type="match status" value="1"/>
</dbReference>
<protein>
    <recommendedName>
        <fullName evidence="7">Citrate transporter-like domain-containing protein</fullName>
    </recommendedName>
</protein>
<accession>A0A381SKQ2</accession>
<evidence type="ECO:0000313" key="6">
    <source>
        <dbReference type="EMBL" id="SVA04576.1"/>
    </source>
</evidence>
<comment type="subcellular location">
    <subcellularLocation>
        <location evidence="1">Membrane</location>
        <topology evidence="1">Multi-pass membrane protein</topology>
    </subcellularLocation>
</comment>
<dbReference type="GO" id="GO:0022857">
    <property type="term" value="F:transmembrane transporter activity"/>
    <property type="evidence" value="ECO:0007669"/>
    <property type="project" value="InterPro"/>
</dbReference>
<evidence type="ECO:0000256" key="5">
    <source>
        <dbReference type="SAM" id="Phobius"/>
    </source>
</evidence>
<dbReference type="InterPro" id="IPR051679">
    <property type="entry name" value="DASS-Related_Transporters"/>
</dbReference>
<organism evidence="6">
    <name type="scientific">marine metagenome</name>
    <dbReference type="NCBI Taxonomy" id="408172"/>
    <lineage>
        <taxon>unclassified sequences</taxon>
        <taxon>metagenomes</taxon>
        <taxon>ecological metagenomes</taxon>
    </lineage>
</organism>
<dbReference type="AlphaFoldDB" id="A0A381SKQ2"/>
<evidence type="ECO:0000256" key="4">
    <source>
        <dbReference type="ARBA" id="ARBA00023136"/>
    </source>
</evidence>
<sequence>FLMAVAVAASCAFLTPIGHKNNTIILGPGGYRFGDYWRMGLPLEVLVVAVGVPMILWVWPL</sequence>
<gene>
    <name evidence="6" type="ORF">METZ01_LOCUS57430</name>
</gene>
<dbReference type="Pfam" id="PF00939">
    <property type="entry name" value="Na_sulph_symp"/>
    <property type="match status" value="1"/>
</dbReference>
<dbReference type="GO" id="GO:0005886">
    <property type="term" value="C:plasma membrane"/>
    <property type="evidence" value="ECO:0007669"/>
    <property type="project" value="TreeGrafter"/>
</dbReference>
<evidence type="ECO:0008006" key="7">
    <source>
        <dbReference type="Google" id="ProtNLM"/>
    </source>
</evidence>
<keyword evidence="3 5" id="KW-1133">Transmembrane helix</keyword>
<dbReference type="InterPro" id="IPR001898">
    <property type="entry name" value="SLC13A/DASS"/>
</dbReference>
<evidence type="ECO:0000256" key="1">
    <source>
        <dbReference type="ARBA" id="ARBA00004141"/>
    </source>
</evidence>
<keyword evidence="2 5" id="KW-0812">Transmembrane</keyword>
<evidence type="ECO:0000256" key="2">
    <source>
        <dbReference type="ARBA" id="ARBA00022692"/>
    </source>
</evidence>
<name>A0A381SKQ2_9ZZZZ</name>
<dbReference type="EMBL" id="UINC01003240">
    <property type="protein sequence ID" value="SVA04576.1"/>
    <property type="molecule type" value="Genomic_DNA"/>
</dbReference>
<reference evidence="6" key="1">
    <citation type="submission" date="2018-05" db="EMBL/GenBank/DDBJ databases">
        <authorList>
            <person name="Lanie J.A."/>
            <person name="Ng W.-L."/>
            <person name="Kazmierczak K.M."/>
            <person name="Andrzejewski T.M."/>
            <person name="Davidsen T.M."/>
            <person name="Wayne K.J."/>
            <person name="Tettelin H."/>
            <person name="Glass J.I."/>
            <person name="Rusch D."/>
            <person name="Podicherti R."/>
            <person name="Tsui H.-C.T."/>
            <person name="Winkler M.E."/>
        </authorList>
    </citation>
    <scope>NUCLEOTIDE SEQUENCE</scope>
</reference>
<dbReference type="PANTHER" id="PTHR43652:SF2">
    <property type="entry name" value="BASIC AMINO ACID ANTIPORTER YFCC-RELATED"/>
    <property type="match status" value="1"/>
</dbReference>
<evidence type="ECO:0000256" key="3">
    <source>
        <dbReference type="ARBA" id="ARBA00022989"/>
    </source>
</evidence>
<feature type="non-terminal residue" evidence="6">
    <location>
        <position position="1"/>
    </location>
</feature>
<keyword evidence="4 5" id="KW-0472">Membrane</keyword>
<feature type="transmembrane region" description="Helical" evidence="5">
    <location>
        <begin position="36"/>
        <end position="59"/>
    </location>
</feature>